<organism evidence="4 6">
    <name type="scientific">Phytophthora rubi</name>
    <dbReference type="NCBI Taxonomy" id="129364"/>
    <lineage>
        <taxon>Eukaryota</taxon>
        <taxon>Sar</taxon>
        <taxon>Stramenopiles</taxon>
        <taxon>Oomycota</taxon>
        <taxon>Peronosporomycetes</taxon>
        <taxon>Peronosporales</taxon>
        <taxon>Peronosporaceae</taxon>
        <taxon>Phytophthora</taxon>
    </lineage>
</organism>
<dbReference type="Proteomes" id="UP000429607">
    <property type="component" value="Unassembled WGS sequence"/>
</dbReference>
<evidence type="ECO:0000313" key="6">
    <source>
        <dbReference type="Proteomes" id="UP000434957"/>
    </source>
</evidence>
<protein>
    <submittedName>
        <fullName evidence="4">Uncharacterized protein</fullName>
    </submittedName>
</protein>
<dbReference type="EMBL" id="QXFV01000813">
    <property type="protein sequence ID" value="KAE9025252.1"/>
    <property type="molecule type" value="Genomic_DNA"/>
</dbReference>
<evidence type="ECO:0000313" key="4">
    <source>
        <dbReference type="EMBL" id="KAE9335609.1"/>
    </source>
</evidence>
<evidence type="ECO:0000313" key="5">
    <source>
        <dbReference type="Proteomes" id="UP000429607"/>
    </source>
</evidence>
<dbReference type="Proteomes" id="UP000434957">
    <property type="component" value="Unassembled WGS sequence"/>
</dbReference>
<dbReference type="Proteomes" id="UP000435112">
    <property type="component" value="Unassembled WGS sequence"/>
</dbReference>
<dbReference type="EMBL" id="QXFU01000779">
    <property type="protein sequence ID" value="KAE9020894.1"/>
    <property type="molecule type" value="Genomic_DNA"/>
</dbReference>
<sequence>MTEKDKIKRAQNVLGCISSELTELTDDRFEHAIGNLEAWWDGLRQGKTDVATEDAADDGSQVELTQVGSNAEAGEEENDGIIHGGSPQTEPPKVKPFNARAPKVGRPRLVRVDANNKRHAEQKSYIQGKTLRKALRGEDVMEVAQYIRTYKPGLEQLQSVLDTFEVRFT</sequence>
<dbReference type="AlphaFoldDB" id="A0A6A4FGX6"/>
<keyword evidence="6" id="KW-1185">Reference proteome</keyword>
<name>A0A6A4FGX6_9STRA</name>
<dbReference type="EMBL" id="QXFT01000797">
    <property type="protein sequence ID" value="KAE9335609.1"/>
    <property type="molecule type" value="Genomic_DNA"/>
</dbReference>
<evidence type="ECO:0000256" key="1">
    <source>
        <dbReference type="SAM" id="MobiDB-lite"/>
    </source>
</evidence>
<evidence type="ECO:0000313" key="3">
    <source>
        <dbReference type="EMBL" id="KAE9025252.1"/>
    </source>
</evidence>
<evidence type="ECO:0000313" key="2">
    <source>
        <dbReference type="EMBL" id="KAE9020894.1"/>
    </source>
</evidence>
<feature type="region of interest" description="Disordered" evidence="1">
    <location>
        <begin position="51"/>
        <end position="106"/>
    </location>
</feature>
<evidence type="ECO:0000313" key="7">
    <source>
        <dbReference type="Proteomes" id="UP000435112"/>
    </source>
</evidence>
<comment type="caution">
    <text evidence="4">The sequence shown here is derived from an EMBL/GenBank/DDBJ whole genome shotgun (WGS) entry which is preliminary data.</text>
</comment>
<proteinExistence type="predicted"/>
<accession>A0A6A4FGX6</accession>
<reference evidence="4 6" key="1">
    <citation type="submission" date="2018-08" db="EMBL/GenBank/DDBJ databases">
        <title>Genomic investigation of the strawberry pathogen Phytophthora fragariae indicates pathogenicity is determined by transcriptional variation in three key races.</title>
        <authorList>
            <person name="Adams T.M."/>
            <person name="Armitage A.D."/>
            <person name="Sobczyk M.K."/>
            <person name="Bates H.J."/>
            <person name="Dunwell J.M."/>
            <person name="Nellist C.F."/>
            <person name="Harrison R.J."/>
        </authorList>
    </citation>
    <scope>NUCLEOTIDE SEQUENCE [LARGE SCALE GENOMIC DNA]</scope>
    <source>
        <strain evidence="3 5">SCRP249</strain>
        <strain evidence="2 7">SCRP324</strain>
        <strain evidence="4 6">SCRP333</strain>
    </source>
</reference>
<gene>
    <name evidence="3" type="ORF">PR001_g12482</name>
    <name evidence="2" type="ORF">PR002_g12409</name>
    <name evidence="4" type="ORF">PR003_g12922</name>
</gene>